<dbReference type="Pfam" id="PF21320">
    <property type="entry name" value="WHD_Rv2258c"/>
    <property type="match status" value="1"/>
</dbReference>
<dbReference type="SUPFAM" id="SSF53335">
    <property type="entry name" value="S-adenosyl-L-methionine-dependent methyltransferases"/>
    <property type="match status" value="1"/>
</dbReference>
<dbReference type="Pfam" id="PF13847">
    <property type="entry name" value="Methyltransf_31"/>
    <property type="match status" value="1"/>
</dbReference>
<reference evidence="4" key="1">
    <citation type="submission" date="2022-11" db="UniProtKB">
        <authorList>
            <consortium name="WormBaseParasite"/>
        </authorList>
    </citation>
    <scope>IDENTIFICATION</scope>
</reference>
<dbReference type="PANTHER" id="PTHR45581:SF3">
    <property type="entry name" value="METHYLTRANSFERASE DOMAIN-CONTAINING PROTEIN"/>
    <property type="match status" value="1"/>
</dbReference>
<name>A0A914DB76_9BILA</name>
<dbReference type="InterPro" id="IPR048711">
    <property type="entry name" value="WHD_Rv2258c"/>
</dbReference>
<organism evidence="3 4">
    <name type="scientific">Acrobeloides nanus</name>
    <dbReference type="NCBI Taxonomy" id="290746"/>
    <lineage>
        <taxon>Eukaryota</taxon>
        <taxon>Metazoa</taxon>
        <taxon>Ecdysozoa</taxon>
        <taxon>Nematoda</taxon>
        <taxon>Chromadorea</taxon>
        <taxon>Rhabditida</taxon>
        <taxon>Tylenchina</taxon>
        <taxon>Cephalobomorpha</taxon>
        <taxon>Cephaloboidea</taxon>
        <taxon>Cephalobidae</taxon>
        <taxon>Acrobeloides</taxon>
    </lineage>
</organism>
<dbReference type="InterPro" id="IPR025714">
    <property type="entry name" value="Methyltranfer_dom"/>
</dbReference>
<sequence length="356" mass="39591">MPTEFQTKLATIGAHGAVSLSIALGIKLGLFDALADVSSEEKPATPDEVALQVALKPRYVREWLCSMACAEIIEVDHTGGKFWIPIDRLSMISGPNKSYPLMQMSMIPIFGSVFEDIVKVCRNDGPYGMDYSSYSAFYESMAAISQSHHKKTLIDKYIPMIGMKEKLEEGILVLDVGCGNGFHIFELASHFSKSHFVGIDITESAIQQAEEKRKSTNVTNAEFVCLDAKELKSEWKEKFDLVLIFDACHDQCRPDLCIKEIHRVLKPDGLFAMIEIDGTSNCYTDRQEKGLTAAMFYSVSLFHCLPVGNSTPDALGLGTMWGVERGKKLLQDAGFNDIKVEKAPFFETNIAYLARK</sequence>
<dbReference type="InterPro" id="IPR029063">
    <property type="entry name" value="SAM-dependent_MTases_sf"/>
</dbReference>
<accession>A0A914DB76</accession>
<protein>
    <submittedName>
        <fullName evidence="4">Methyltransferase domain-containing protein</fullName>
    </submittedName>
</protein>
<dbReference type="AlphaFoldDB" id="A0A914DB76"/>
<evidence type="ECO:0000259" key="2">
    <source>
        <dbReference type="Pfam" id="PF21320"/>
    </source>
</evidence>
<feature type="domain" description="Methyltransferase" evidence="1">
    <location>
        <begin position="168"/>
        <end position="277"/>
    </location>
</feature>
<evidence type="ECO:0000259" key="1">
    <source>
        <dbReference type="Pfam" id="PF13847"/>
    </source>
</evidence>
<dbReference type="WBParaSite" id="ACRNAN_scaffold2238.g21071.t1">
    <property type="protein sequence ID" value="ACRNAN_scaffold2238.g21071.t1"/>
    <property type="gene ID" value="ACRNAN_scaffold2238.g21071"/>
</dbReference>
<evidence type="ECO:0000313" key="4">
    <source>
        <dbReference type="WBParaSite" id="ACRNAN_scaffold2238.g21071.t1"/>
    </source>
</evidence>
<proteinExistence type="predicted"/>
<dbReference type="CDD" id="cd02440">
    <property type="entry name" value="AdoMet_MTases"/>
    <property type="match status" value="1"/>
</dbReference>
<evidence type="ECO:0000313" key="3">
    <source>
        <dbReference type="Proteomes" id="UP000887540"/>
    </source>
</evidence>
<feature type="domain" description="S-adenosylmethionine-dependent methyltransferase Rv2258c-like winged HTH" evidence="2">
    <location>
        <begin position="17"/>
        <end position="91"/>
    </location>
</feature>
<dbReference type="Gene3D" id="3.40.50.150">
    <property type="entry name" value="Vaccinia Virus protein VP39"/>
    <property type="match status" value="1"/>
</dbReference>
<dbReference type="Proteomes" id="UP000887540">
    <property type="component" value="Unplaced"/>
</dbReference>
<keyword evidence="3" id="KW-1185">Reference proteome</keyword>
<dbReference type="PANTHER" id="PTHR45581">
    <property type="entry name" value="PROTEIN CBG10435"/>
    <property type="match status" value="1"/>
</dbReference>